<proteinExistence type="predicted"/>
<gene>
    <name evidence="4" type="ORF">ACJMK2_025477</name>
</gene>
<dbReference type="AlphaFoldDB" id="A0ABD3XGL2"/>
<dbReference type="PANTHER" id="PTHR21113">
    <property type="entry name" value="AGAP001705-PA"/>
    <property type="match status" value="1"/>
</dbReference>
<dbReference type="EMBL" id="JBJQND010000002">
    <property type="protein sequence ID" value="KAL3885414.1"/>
    <property type="molecule type" value="Genomic_DNA"/>
</dbReference>
<keyword evidence="5" id="KW-1185">Reference proteome</keyword>
<organism evidence="4 5">
    <name type="scientific">Sinanodonta woodiana</name>
    <name type="common">Chinese pond mussel</name>
    <name type="synonym">Anodonta woodiana</name>
    <dbReference type="NCBI Taxonomy" id="1069815"/>
    <lineage>
        <taxon>Eukaryota</taxon>
        <taxon>Metazoa</taxon>
        <taxon>Spiralia</taxon>
        <taxon>Lophotrochozoa</taxon>
        <taxon>Mollusca</taxon>
        <taxon>Bivalvia</taxon>
        <taxon>Autobranchia</taxon>
        <taxon>Heteroconchia</taxon>
        <taxon>Palaeoheterodonta</taxon>
        <taxon>Unionida</taxon>
        <taxon>Unionoidea</taxon>
        <taxon>Unionidae</taxon>
        <taxon>Unioninae</taxon>
        <taxon>Sinanodonta</taxon>
    </lineage>
</organism>
<evidence type="ECO:0000256" key="2">
    <source>
        <dbReference type="SAM" id="SignalP"/>
    </source>
</evidence>
<sequence length="228" mass="25710">MEKKNVFFWRIKSLTLNLVLVLAIKLPGCTGQGRMIEPPMRSSMWRYGFNTPNNYQDDFLHCGGYQRYLANNESCGTCGDPYDGVRHNEAGGQYATGIVGRYFSLSDTHIPVTIELTGSYGGKFEFRLCPHNSVNEPVSQMCLDRYPLLIEEGVSQGTPYSFEPKISGTYNLTVQIPDGMFCTQCVLQWKYRAVALVLNNVTFMTMMMTVVVVGVMTFLTVFIIMIHS</sequence>
<keyword evidence="2" id="KW-0732">Signal</keyword>
<keyword evidence="1" id="KW-0472">Membrane</keyword>
<comment type="caution">
    <text evidence="4">The sequence shown here is derived from an EMBL/GenBank/DDBJ whole genome shotgun (WGS) entry which is preliminary data.</text>
</comment>
<feature type="transmembrane region" description="Helical" evidence="1">
    <location>
        <begin position="203"/>
        <end position="226"/>
    </location>
</feature>
<dbReference type="Proteomes" id="UP001634394">
    <property type="component" value="Unassembled WGS sequence"/>
</dbReference>
<keyword evidence="1" id="KW-1133">Transmembrane helix</keyword>
<evidence type="ECO:0000259" key="3">
    <source>
        <dbReference type="Pfam" id="PF03067"/>
    </source>
</evidence>
<reference evidence="4 5" key="1">
    <citation type="submission" date="2024-11" db="EMBL/GenBank/DDBJ databases">
        <title>Chromosome-level genome assembly of the freshwater bivalve Anodonta woodiana.</title>
        <authorList>
            <person name="Chen X."/>
        </authorList>
    </citation>
    <scope>NUCLEOTIDE SEQUENCE [LARGE SCALE GENOMIC DNA]</scope>
    <source>
        <strain evidence="4">MN2024</strain>
        <tissue evidence="4">Gills</tissue>
    </source>
</reference>
<dbReference type="Pfam" id="PF03067">
    <property type="entry name" value="LPMO_10"/>
    <property type="match status" value="1"/>
</dbReference>
<name>A0ABD3XGL2_SINWO</name>
<feature type="domain" description="Chitin-binding type-4" evidence="3">
    <location>
        <begin position="33"/>
        <end position="192"/>
    </location>
</feature>
<feature type="signal peptide" evidence="2">
    <location>
        <begin position="1"/>
        <end position="31"/>
    </location>
</feature>
<accession>A0ABD3XGL2</accession>
<evidence type="ECO:0000313" key="4">
    <source>
        <dbReference type="EMBL" id="KAL3885414.1"/>
    </source>
</evidence>
<dbReference type="InterPro" id="IPR004302">
    <property type="entry name" value="Cellulose/chitin-bd_N"/>
</dbReference>
<evidence type="ECO:0000313" key="5">
    <source>
        <dbReference type="Proteomes" id="UP001634394"/>
    </source>
</evidence>
<evidence type="ECO:0000256" key="1">
    <source>
        <dbReference type="SAM" id="Phobius"/>
    </source>
</evidence>
<feature type="chain" id="PRO_5044875976" description="Chitin-binding type-4 domain-containing protein" evidence="2">
    <location>
        <begin position="32"/>
        <end position="228"/>
    </location>
</feature>
<keyword evidence="1" id="KW-0812">Transmembrane</keyword>
<dbReference type="PANTHER" id="PTHR21113:SF4">
    <property type="entry name" value="CHITIN-BINDING TYPE-4 DOMAIN-CONTAINING PROTEIN"/>
    <property type="match status" value="1"/>
</dbReference>
<protein>
    <recommendedName>
        <fullName evidence="3">Chitin-binding type-4 domain-containing protein</fullName>
    </recommendedName>
</protein>